<dbReference type="PANTHER" id="PTHR37542">
    <property type="entry name" value="HELO DOMAIN-CONTAINING PROTEIN-RELATED"/>
    <property type="match status" value="1"/>
</dbReference>
<dbReference type="EMBL" id="JBFTWV010000071">
    <property type="protein sequence ID" value="KAL2788959.1"/>
    <property type="molecule type" value="Genomic_DNA"/>
</dbReference>
<sequence>MDIFSTTVIVIHEIYTVSVFIRRVVHDIHGYEATVSSIQARLEHEFLFLDTFKQQFFDPNDGNLRKFKSLPDNLARNVNSILTGLNKCLVEYRVVALKHGVDLTEAAELLEPETNATSIISPSTAPVTNEDRARRFRDKVRALAATLRQKSLAPEWALFSMSKVETLVNEYPQWTKRLRQLMFLMLLIDGRVGSLSLHGLAVRDAGSALGLKKVAARQIRAKSNSPVDLGPLDGTLEIRELTGQSGNLEDQFAKRQVGVYTDAFGAVSVEVLLEKHLFDLFSADPNEDEKARIRSSIARDLVWTLRDGDPSAPEYSNGLLDKDLAGLLPCLGYLPADDDGYHSLAYRLPSGIAGKPLLTLHDHILGFPRPPLGDRFALAWRLTATVLDILSSGWVHKNIWSRGVLIMLSNDSCPTPYLVGWTSARPNTDQLARLSGDDNLGL</sequence>
<keyword evidence="2" id="KW-1185">Reference proteome</keyword>
<evidence type="ECO:0000313" key="2">
    <source>
        <dbReference type="Proteomes" id="UP001610563"/>
    </source>
</evidence>
<proteinExistence type="predicted"/>
<reference evidence="1 2" key="1">
    <citation type="submission" date="2024-07" db="EMBL/GenBank/DDBJ databases">
        <title>Section-level genome sequencing and comparative genomics of Aspergillus sections Usti and Cavernicolus.</title>
        <authorList>
            <consortium name="Lawrence Berkeley National Laboratory"/>
            <person name="Nybo J.L."/>
            <person name="Vesth T.C."/>
            <person name="Theobald S."/>
            <person name="Frisvad J.C."/>
            <person name="Larsen T.O."/>
            <person name="Kjaerboelling I."/>
            <person name="Rothschild-Mancinelli K."/>
            <person name="Lyhne E.K."/>
            <person name="Kogle M.E."/>
            <person name="Barry K."/>
            <person name="Clum A."/>
            <person name="Na H."/>
            <person name="Ledsgaard L."/>
            <person name="Lin J."/>
            <person name="Lipzen A."/>
            <person name="Kuo A."/>
            <person name="Riley R."/>
            <person name="Mondo S."/>
            <person name="Labutti K."/>
            <person name="Haridas S."/>
            <person name="Pangalinan J."/>
            <person name="Salamov A.A."/>
            <person name="Simmons B.A."/>
            <person name="Magnuson J.K."/>
            <person name="Chen J."/>
            <person name="Drula E."/>
            <person name="Henrissat B."/>
            <person name="Wiebenga A."/>
            <person name="Lubbers R.J."/>
            <person name="Gomes A.C."/>
            <person name="Makela M.R."/>
            <person name="Stajich J."/>
            <person name="Grigoriev I.V."/>
            <person name="Mortensen U.H."/>
            <person name="De Vries R.P."/>
            <person name="Baker S.E."/>
            <person name="Andersen M.R."/>
        </authorList>
    </citation>
    <scope>NUCLEOTIDE SEQUENCE [LARGE SCALE GENOMIC DNA]</scope>
    <source>
        <strain evidence="1 2">CBS 209.92</strain>
    </source>
</reference>
<gene>
    <name evidence="1" type="ORF">BJX66DRAFT_339772</name>
</gene>
<name>A0ABR4G0C6_9EURO</name>
<comment type="caution">
    <text evidence="1">The sequence shown here is derived from an EMBL/GenBank/DDBJ whole genome shotgun (WGS) entry which is preliminary data.</text>
</comment>
<protein>
    <recommendedName>
        <fullName evidence="3">Prion-inhibition and propagation HeLo domain-containing protein</fullName>
    </recommendedName>
</protein>
<evidence type="ECO:0000313" key="1">
    <source>
        <dbReference type="EMBL" id="KAL2788959.1"/>
    </source>
</evidence>
<dbReference type="Proteomes" id="UP001610563">
    <property type="component" value="Unassembled WGS sequence"/>
</dbReference>
<evidence type="ECO:0008006" key="3">
    <source>
        <dbReference type="Google" id="ProtNLM"/>
    </source>
</evidence>
<organism evidence="1 2">
    <name type="scientific">Aspergillus keveii</name>
    <dbReference type="NCBI Taxonomy" id="714993"/>
    <lineage>
        <taxon>Eukaryota</taxon>
        <taxon>Fungi</taxon>
        <taxon>Dikarya</taxon>
        <taxon>Ascomycota</taxon>
        <taxon>Pezizomycotina</taxon>
        <taxon>Eurotiomycetes</taxon>
        <taxon>Eurotiomycetidae</taxon>
        <taxon>Eurotiales</taxon>
        <taxon>Aspergillaceae</taxon>
        <taxon>Aspergillus</taxon>
        <taxon>Aspergillus subgen. Nidulantes</taxon>
    </lineage>
</organism>
<dbReference type="PANTHER" id="PTHR37542:SF1">
    <property type="entry name" value="PRION-INHIBITION AND PROPAGATION HELO DOMAIN-CONTAINING PROTEIN"/>
    <property type="match status" value="1"/>
</dbReference>
<accession>A0ABR4G0C6</accession>